<accession>A0A507CEA1</accession>
<gene>
    <name evidence="8" type="ORF">SmJEL517_g01462</name>
</gene>
<keyword evidence="4" id="KW-0904">Protein phosphatase</keyword>
<name>A0A507CEA1_9FUNG</name>
<dbReference type="Proteomes" id="UP000319731">
    <property type="component" value="Unassembled WGS sequence"/>
</dbReference>
<dbReference type="InterPro" id="IPR003595">
    <property type="entry name" value="Tyr_Pase_cat"/>
</dbReference>
<dbReference type="GO" id="GO:0004725">
    <property type="term" value="F:protein tyrosine phosphatase activity"/>
    <property type="evidence" value="ECO:0007669"/>
    <property type="project" value="UniProtKB-EC"/>
</dbReference>
<dbReference type="Gene3D" id="3.90.190.10">
    <property type="entry name" value="Protein tyrosine phosphatase superfamily"/>
    <property type="match status" value="2"/>
</dbReference>
<protein>
    <recommendedName>
        <fullName evidence="2">protein-tyrosine-phosphatase</fullName>
        <ecNumber evidence="2">3.1.3.48</ecNumber>
    </recommendedName>
</protein>
<proteinExistence type="inferred from homology"/>
<dbReference type="InterPro" id="IPR020422">
    <property type="entry name" value="TYR_PHOSPHATASE_DUAL_dom"/>
</dbReference>
<dbReference type="PROSITE" id="PS50054">
    <property type="entry name" value="TYR_PHOSPHATASE_DUAL"/>
    <property type="match status" value="1"/>
</dbReference>
<dbReference type="Pfam" id="PF14671">
    <property type="entry name" value="DSPn"/>
    <property type="match status" value="1"/>
</dbReference>
<evidence type="ECO:0000256" key="5">
    <source>
        <dbReference type="SAM" id="MobiDB-lite"/>
    </source>
</evidence>
<evidence type="ECO:0000259" key="6">
    <source>
        <dbReference type="PROSITE" id="PS50054"/>
    </source>
</evidence>
<comment type="caution">
    <text evidence="8">The sequence shown here is derived from an EMBL/GenBank/DDBJ whole genome shotgun (WGS) entry which is preliminary data.</text>
</comment>
<evidence type="ECO:0000313" key="9">
    <source>
        <dbReference type="Proteomes" id="UP000319731"/>
    </source>
</evidence>
<dbReference type="EMBL" id="QEAO01000005">
    <property type="protein sequence ID" value="TPX36254.1"/>
    <property type="molecule type" value="Genomic_DNA"/>
</dbReference>
<dbReference type="GeneID" id="42002687"/>
<feature type="compositionally biased region" description="Polar residues" evidence="5">
    <location>
        <begin position="538"/>
        <end position="560"/>
    </location>
</feature>
<evidence type="ECO:0000256" key="4">
    <source>
        <dbReference type="ARBA" id="ARBA00022912"/>
    </source>
</evidence>
<evidence type="ECO:0000259" key="7">
    <source>
        <dbReference type="PROSITE" id="PS50056"/>
    </source>
</evidence>
<dbReference type="PANTHER" id="PTHR23339">
    <property type="entry name" value="TYROSINE SPECIFIC PROTEIN PHOSPHATASE AND DUAL SPECIFICITY PROTEIN PHOSPHATASE"/>
    <property type="match status" value="1"/>
</dbReference>
<feature type="domain" description="Tyrosine-protein phosphatase" evidence="6">
    <location>
        <begin position="273"/>
        <end position="416"/>
    </location>
</feature>
<feature type="compositionally biased region" description="Polar residues" evidence="5">
    <location>
        <begin position="624"/>
        <end position="639"/>
    </location>
</feature>
<dbReference type="CDD" id="cd14499">
    <property type="entry name" value="CDC14_C"/>
    <property type="match status" value="1"/>
</dbReference>
<evidence type="ECO:0000256" key="2">
    <source>
        <dbReference type="ARBA" id="ARBA00013064"/>
    </source>
</evidence>
<dbReference type="STRING" id="1806994.A0A507CEA1"/>
<dbReference type="InterPro" id="IPR000387">
    <property type="entry name" value="Tyr_Pase_dom"/>
</dbReference>
<dbReference type="PROSITE" id="PS00383">
    <property type="entry name" value="TYR_PHOSPHATASE_1"/>
    <property type="match status" value="1"/>
</dbReference>
<sequence>MPYVTTPLISHVLPGPDALSNAREIIKDKLYFTSVSQTPSQHPSIHYFSIDETLVYIAFYSDFGPNNLSHVIRFCDLVNEKFTNPATCNKKMCLYTSMDSDKRANAAFLMCCYMLIVHRQSPDEAFRPFQNINPPFLPYRDAGYGAATYHITVLDCLRGLYKALNVGLLDLDALDLDAYEFYEKVENGDMNWICDKFCALASPHDDPVLPGAYAPGTPGAASKSNVGPAATYSGMLANGFPAAVAGIVARSAYMPAPSDFQLQQQQAMAMASQVLGANGKKRLYSAFKIDDLVRYLKENKVTSLVRLNNKIYERKIFVDAGVEHVELYFPDGTTPPDHILKRFLELCEQRQGAIAIHCKAGLGRTGTLIAAYLMKHYRFTTSEVIGYLRVMRPGSVVGPQQNFLQSLQPKLFKMTPSTRLPQSVSLLRTPNFYTMRRFPIPPVLANVMVPLPPKQSQDYMESQLYGSNTVSTPMSLDSDDESDMGDEMYLDARDGEASQQQQQNMARVGHSEVMAVPLQPRKPGVNGGQADAAGDVSAPTTRTSSLDYKQTQSTTRSGFASSVSSIVSSMYATNSTTSSASSLYGAQTTTTNKYTMSASTTTTTNAGARYNLRSGEQQPQVNMVTQQPQASVNTATPQTKYGGIDQRVSTQFVVQGRSTSGSSAKN</sequence>
<dbReference type="EC" id="3.1.3.48" evidence="2"/>
<dbReference type="InterPro" id="IPR029021">
    <property type="entry name" value="Prot-tyrosine_phosphatase-like"/>
</dbReference>
<dbReference type="SMART" id="SM00404">
    <property type="entry name" value="PTPc_motif"/>
    <property type="match status" value="1"/>
</dbReference>
<keyword evidence="9" id="KW-1185">Reference proteome</keyword>
<organism evidence="8 9">
    <name type="scientific">Synchytrium microbalum</name>
    <dbReference type="NCBI Taxonomy" id="1806994"/>
    <lineage>
        <taxon>Eukaryota</taxon>
        <taxon>Fungi</taxon>
        <taxon>Fungi incertae sedis</taxon>
        <taxon>Chytridiomycota</taxon>
        <taxon>Chytridiomycota incertae sedis</taxon>
        <taxon>Chytridiomycetes</taxon>
        <taxon>Synchytriales</taxon>
        <taxon>Synchytriaceae</taxon>
        <taxon>Synchytrium</taxon>
    </lineage>
</organism>
<dbReference type="OrthoDB" id="5632at2759"/>
<evidence type="ECO:0000256" key="3">
    <source>
        <dbReference type="ARBA" id="ARBA00022801"/>
    </source>
</evidence>
<dbReference type="SMART" id="SM00195">
    <property type="entry name" value="DSPc"/>
    <property type="match status" value="1"/>
</dbReference>
<feature type="region of interest" description="Disordered" evidence="5">
    <location>
        <begin position="624"/>
        <end position="644"/>
    </location>
</feature>
<dbReference type="InterPro" id="IPR029260">
    <property type="entry name" value="DSPn"/>
</dbReference>
<dbReference type="RefSeq" id="XP_031026567.1">
    <property type="nucleotide sequence ID" value="XM_031167390.1"/>
</dbReference>
<feature type="domain" description="Tyrosine specific protein phosphatases" evidence="7">
    <location>
        <begin position="341"/>
        <end position="403"/>
    </location>
</feature>
<feature type="region of interest" description="Disordered" evidence="5">
    <location>
        <begin position="520"/>
        <end position="561"/>
    </location>
</feature>
<dbReference type="AlphaFoldDB" id="A0A507CEA1"/>
<dbReference type="CDD" id="cd17657">
    <property type="entry name" value="CDC14_N"/>
    <property type="match status" value="1"/>
</dbReference>
<comment type="similarity">
    <text evidence="1">Belongs to the protein-tyrosine phosphatase family. Non-receptor class CDC14 subfamily.</text>
</comment>
<dbReference type="InterPro" id="IPR050561">
    <property type="entry name" value="PTP"/>
</dbReference>
<keyword evidence="3" id="KW-0378">Hydrolase</keyword>
<evidence type="ECO:0000313" key="8">
    <source>
        <dbReference type="EMBL" id="TPX36254.1"/>
    </source>
</evidence>
<reference evidence="8 9" key="1">
    <citation type="journal article" date="2019" name="Sci. Rep.">
        <title>Comparative genomics of chytrid fungi reveal insights into the obligate biotrophic and pathogenic lifestyle of Synchytrium endobioticum.</title>
        <authorList>
            <person name="van de Vossenberg B.T.L.H."/>
            <person name="Warris S."/>
            <person name="Nguyen H.D.T."/>
            <person name="van Gent-Pelzer M.P.E."/>
            <person name="Joly D.L."/>
            <person name="van de Geest H.C."/>
            <person name="Bonants P.J.M."/>
            <person name="Smith D.S."/>
            <person name="Levesque C.A."/>
            <person name="van der Lee T.A.J."/>
        </authorList>
    </citation>
    <scope>NUCLEOTIDE SEQUENCE [LARGE SCALE GENOMIC DNA]</scope>
    <source>
        <strain evidence="8 9">JEL517</strain>
    </source>
</reference>
<evidence type="ECO:0000256" key="1">
    <source>
        <dbReference type="ARBA" id="ARBA00007315"/>
    </source>
</evidence>
<dbReference type="PROSITE" id="PS50056">
    <property type="entry name" value="TYR_PHOSPHATASE_2"/>
    <property type="match status" value="1"/>
</dbReference>
<dbReference type="InterPro" id="IPR016130">
    <property type="entry name" value="Tyr_Pase_AS"/>
</dbReference>
<dbReference type="SUPFAM" id="SSF52799">
    <property type="entry name" value="(Phosphotyrosine protein) phosphatases II"/>
    <property type="match status" value="2"/>
</dbReference>
<dbReference type="Pfam" id="PF22785">
    <property type="entry name" value="Tc-R-P"/>
    <property type="match status" value="1"/>
</dbReference>
<dbReference type="InterPro" id="IPR044506">
    <property type="entry name" value="CDC14_C"/>
</dbReference>